<dbReference type="HOGENOM" id="CLU_068508_2_1_1"/>
<comment type="similarity">
    <text evidence="2 6">Belongs to the dUTPase family.</text>
</comment>
<evidence type="ECO:0000313" key="8">
    <source>
        <dbReference type="EMBL" id="EKM56394.1"/>
    </source>
</evidence>
<protein>
    <recommendedName>
        <fullName evidence="6">Deoxyuridine 5'-triphosphate nucleotidohydrolase</fullName>
        <shortName evidence="6">dUTPase</shortName>
        <ecNumber evidence="6">3.6.1.23</ecNumber>
    </recommendedName>
    <alternativeName>
        <fullName evidence="6">dUTP pyrophosphatase</fullName>
    </alternativeName>
</protein>
<dbReference type="InParanoid" id="K5WBP8"/>
<dbReference type="InterPro" id="IPR008181">
    <property type="entry name" value="dUTPase"/>
</dbReference>
<evidence type="ECO:0000256" key="2">
    <source>
        <dbReference type="ARBA" id="ARBA00006581"/>
    </source>
</evidence>
<dbReference type="EMBL" id="JH930471">
    <property type="protein sequence ID" value="EKM56394.1"/>
    <property type="molecule type" value="Genomic_DNA"/>
</dbReference>
<reference evidence="8 9" key="1">
    <citation type="journal article" date="2012" name="BMC Genomics">
        <title>Comparative genomics of the white-rot fungi, Phanerochaete carnosa and P. chrysosporium, to elucidate the genetic basis of the distinct wood types they colonize.</title>
        <authorList>
            <person name="Suzuki H."/>
            <person name="MacDonald J."/>
            <person name="Syed K."/>
            <person name="Salamov A."/>
            <person name="Hori C."/>
            <person name="Aerts A."/>
            <person name="Henrissat B."/>
            <person name="Wiebenga A."/>
            <person name="vanKuyk P.A."/>
            <person name="Barry K."/>
            <person name="Lindquist E."/>
            <person name="LaButti K."/>
            <person name="Lapidus A."/>
            <person name="Lucas S."/>
            <person name="Coutinho P."/>
            <person name="Gong Y."/>
            <person name="Samejima M."/>
            <person name="Mahadevan R."/>
            <person name="Abou-Zaid M."/>
            <person name="de Vries R.P."/>
            <person name="Igarashi K."/>
            <person name="Yadav J.S."/>
            <person name="Grigoriev I.V."/>
            <person name="Master E.R."/>
        </authorList>
    </citation>
    <scope>NUCLEOTIDE SEQUENCE [LARGE SCALE GENOMIC DNA]</scope>
    <source>
        <strain evidence="8 9">HHB-10118-sp</strain>
    </source>
</reference>
<dbReference type="GO" id="GO:0004170">
    <property type="term" value="F:dUTP diphosphatase activity"/>
    <property type="evidence" value="ECO:0007669"/>
    <property type="project" value="UniProtKB-UniRule"/>
</dbReference>
<evidence type="ECO:0000256" key="4">
    <source>
        <dbReference type="ARBA" id="ARBA00022801"/>
    </source>
</evidence>
<dbReference type="RefSeq" id="XP_007394244.1">
    <property type="nucleotide sequence ID" value="XM_007394182.1"/>
</dbReference>
<proteinExistence type="inferred from homology"/>
<keyword evidence="4 6" id="KW-0378">Hydrolase</keyword>
<comment type="subunit">
    <text evidence="3 6">Homotrimer.</text>
</comment>
<name>K5WBP8_PHACS</name>
<dbReference type="GO" id="GO:0006226">
    <property type="term" value="P:dUMP biosynthetic process"/>
    <property type="evidence" value="ECO:0007669"/>
    <property type="project" value="UniProtKB-UniRule"/>
</dbReference>
<dbReference type="GeneID" id="18920831"/>
<dbReference type="Proteomes" id="UP000008370">
    <property type="component" value="Unassembled WGS sequence"/>
</dbReference>
<evidence type="ECO:0000256" key="6">
    <source>
        <dbReference type="RuleBase" id="RU367024"/>
    </source>
</evidence>
<evidence type="ECO:0000256" key="3">
    <source>
        <dbReference type="ARBA" id="ARBA00011233"/>
    </source>
</evidence>
<dbReference type="GO" id="GO:0000287">
    <property type="term" value="F:magnesium ion binding"/>
    <property type="evidence" value="ECO:0007669"/>
    <property type="project" value="UniProtKB-UniRule"/>
</dbReference>
<keyword evidence="5 6" id="KW-0546">Nucleotide metabolism</keyword>
<dbReference type="STRING" id="650164.K5WBP8"/>
<keyword evidence="6" id="KW-0460">Magnesium</keyword>
<dbReference type="NCBIfam" id="NF001862">
    <property type="entry name" value="PRK00601.1"/>
    <property type="match status" value="1"/>
</dbReference>
<sequence>MTIRIPPLLTRPVHILTHDTTLLVQRMGGILPKQGTEESAGFDLYSAESVQIPARDRKIVGTGIAIRAPHGTYAQIAPRSGLAVKGIDVGAGVVDQDYTGEVRIVLINSTSQSFQVRAGNRIAQVILERIASCNIEEVSSLSSLMETQRGSGGFGSTGK</sequence>
<comment type="catalytic activity">
    <reaction evidence="6">
        <text>dUTP + H2O = dUMP + diphosphate + H(+)</text>
        <dbReference type="Rhea" id="RHEA:10248"/>
        <dbReference type="ChEBI" id="CHEBI:15377"/>
        <dbReference type="ChEBI" id="CHEBI:15378"/>
        <dbReference type="ChEBI" id="CHEBI:33019"/>
        <dbReference type="ChEBI" id="CHEBI:61555"/>
        <dbReference type="ChEBI" id="CHEBI:246422"/>
        <dbReference type="EC" id="3.6.1.23"/>
    </reaction>
</comment>
<dbReference type="Pfam" id="PF00692">
    <property type="entry name" value="dUTPase"/>
    <property type="match status" value="1"/>
</dbReference>
<dbReference type="InterPro" id="IPR033704">
    <property type="entry name" value="dUTPase_trimeric"/>
</dbReference>
<organism evidence="8 9">
    <name type="scientific">Phanerochaete carnosa (strain HHB-10118-sp)</name>
    <name type="common">White-rot fungus</name>
    <name type="synonym">Peniophora carnosa</name>
    <dbReference type="NCBI Taxonomy" id="650164"/>
    <lineage>
        <taxon>Eukaryota</taxon>
        <taxon>Fungi</taxon>
        <taxon>Dikarya</taxon>
        <taxon>Basidiomycota</taxon>
        <taxon>Agaricomycotina</taxon>
        <taxon>Agaricomycetes</taxon>
        <taxon>Polyporales</taxon>
        <taxon>Phanerochaetaceae</taxon>
        <taxon>Phanerochaete</taxon>
    </lineage>
</organism>
<dbReference type="NCBIfam" id="TIGR00576">
    <property type="entry name" value="dut"/>
    <property type="match status" value="1"/>
</dbReference>
<keyword evidence="9" id="KW-1185">Reference proteome</keyword>
<feature type="domain" description="dUTPase-like" evidence="7">
    <location>
        <begin position="31"/>
        <end position="158"/>
    </location>
</feature>
<dbReference type="InterPro" id="IPR036157">
    <property type="entry name" value="dUTPase-like_sf"/>
</dbReference>
<dbReference type="PANTHER" id="PTHR11241:SF0">
    <property type="entry name" value="DEOXYURIDINE 5'-TRIPHOSPHATE NUCLEOTIDOHYDROLASE"/>
    <property type="match status" value="1"/>
</dbReference>
<evidence type="ECO:0000313" key="9">
    <source>
        <dbReference type="Proteomes" id="UP000008370"/>
    </source>
</evidence>
<dbReference type="PANTHER" id="PTHR11241">
    <property type="entry name" value="DEOXYURIDINE 5'-TRIPHOSPHATE NUCLEOTIDOHYDROLASE"/>
    <property type="match status" value="1"/>
</dbReference>
<dbReference type="CDD" id="cd07557">
    <property type="entry name" value="trimeric_dUTPase"/>
    <property type="match status" value="1"/>
</dbReference>
<gene>
    <name evidence="8" type="ORF">PHACADRAFT_93367</name>
</gene>
<evidence type="ECO:0000256" key="5">
    <source>
        <dbReference type="ARBA" id="ARBA00023080"/>
    </source>
</evidence>
<comment type="function">
    <text evidence="6">Involved in nucleotide metabolism via production of dUMP, the immediate precursor of thymidine nucleotides, and decreases the intracellular concentration of dUTP so that uracil cannot be incorporated into DNA.</text>
</comment>
<dbReference type="OrthoDB" id="419889at2759"/>
<comment type="cofactor">
    <cofactor evidence="6">
        <name>Mg(2+)</name>
        <dbReference type="ChEBI" id="CHEBI:18420"/>
    </cofactor>
</comment>
<dbReference type="GO" id="GO:0046081">
    <property type="term" value="P:dUTP catabolic process"/>
    <property type="evidence" value="ECO:0007669"/>
    <property type="project" value="UniProtKB-UniRule"/>
</dbReference>
<evidence type="ECO:0000259" key="7">
    <source>
        <dbReference type="Pfam" id="PF00692"/>
    </source>
</evidence>
<dbReference type="InterPro" id="IPR029054">
    <property type="entry name" value="dUTPase-like"/>
</dbReference>
<dbReference type="UniPathway" id="UPA00610">
    <property type="reaction ID" value="UER00666"/>
</dbReference>
<dbReference type="AlphaFoldDB" id="K5WBP8"/>
<comment type="pathway">
    <text evidence="1 6">Pyrimidine metabolism; dUMP biosynthesis; dUMP from dCTP (dUTP route): step 2/2.</text>
</comment>
<evidence type="ECO:0000256" key="1">
    <source>
        <dbReference type="ARBA" id="ARBA00005142"/>
    </source>
</evidence>
<keyword evidence="6" id="KW-0479">Metal-binding</keyword>
<dbReference type="Gene3D" id="2.70.40.10">
    <property type="match status" value="1"/>
</dbReference>
<dbReference type="SUPFAM" id="SSF51283">
    <property type="entry name" value="dUTPase-like"/>
    <property type="match status" value="1"/>
</dbReference>
<dbReference type="EC" id="3.6.1.23" evidence="6"/>
<dbReference type="KEGG" id="pco:PHACADRAFT_93367"/>
<accession>K5WBP8</accession>